<dbReference type="InterPro" id="IPR023203">
    <property type="entry name" value="TTHA0068_sf"/>
</dbReference>
<dbReference type="PANTHER" id="PTHR34796:SF1">
    <property type="entry name" value="EXPRESSED PROTEIN"/>
    <property type="match status" value="1"/>
</dbReference>
<evidence type="ECO:0000313" key="2">
    <source>
        <dbReference type="Proteomes" id="UP001164718"/>
    </source>
</evidence>
<gene>
    <name evidence="1" type="ORF">OE104_04100</name>
</gene>
<dbReference type="AlphaFoldDB" id="A0A9E8RWP5"/>
<proteinExistence type="predicted"/>
<dbReference type="PANTHER" id="PTHR34796">
    <property type="entry name" value="EXPRESSED PROTEIN"/>
    <property type="match status" value="1"/>
</dbReference>
<organism evidence="1 2">
    <name type="scientific">Fervidibacillus albus</name>
    <dbReference type="NCBI Taxonomy" id="2980026"/>
    <lineage>
        <taxon>Bacteria</taxon>
        <taxon>Bacillati</taxon>
        <taxon>Bacillota</taxon>
        <taxon>Bacilli</taxon>
        <taxon>Bacillales</taxon>
        <taxon>Bacillaceae</taxon>
        <taxon>Fervidibacillus</taxon>
    </lineage>
</organism>
<keyword evidence="2" id="KW-1185">Reference proteome</keyword>
<dbReference type="Gene3D" id="1.10.3450.10">
    <property type="entry name" value="TTHA0068-like"/>
    <property type="match status" value="1"/>
</dbReference>
<accession>A0A9E8RWP5</accession>
<name>A0A9E8RWP5_9BACI</name>
<dbReference type="Pfam" id="PF03745">
    <property type="entry name" value="DUF309"/>
    <property type="match status" value="1"/>
</dbReference>
<dbReference type="EMBL" id="CP106878">
    <property type="protein sequence ID" value="WAA10514.1"/>
    <property type="molecule type" value="Genomic_DNA"/>
</dbReference>
<evidence type="ECO:0000313" key="1">
    <source>
        <dbReference type="EMBL" id="WAA10514.1"/>
    </source>
</evidence>
<sequence>MYPSKYIEYLLLFHLNRDYFECHEVMEEFWKKEGKGNSLWKGLIQLAVIFYHYRRNNFAGAKKLIRKATTYFHNCKEDVEKFGIDSNQLFQLLKETEEGILENKPYRPIAIPIVDEQLINICAFSDEQFPKLLVNPMENSDPFIVHKHLFRDR</sequence>
<dbReference type="SUPFAM" id="SSF140663">
    <property type="entry name" value="TTHA0068-like"/>
    <property type="match status" value="1"/>
</dbReference>
<dbReference type="InterPro" id="IPR005500">
    <property type="entry name" value="DUF309"/>
</dbReference>
<reference evidence="1" key="1">
    <citation type="submission" date="2022-09" db="EMBL/GenBank/DDBJ databases">
        <title>Complete Genomes of Fervidibacillus albus and Fervidibacillus halotolerans isolated from tidal flat sediments.</title>
        <authorList>
            <person name="Kwon K.K."/>
            <person name="Yang S.-H."/>
            <person name="Park M.J."/>
            <person name="Oh H.-M."/>
        </authorList>
    </citation>
    <scope>NUCLEOTIDE SEQUENCE</scope>
    <source>
        <strain evidence="1">MEBiC13591</strain>
    </source>
</reference>
<dbReference type="Proteomes" id="UP001164718">
    <property type="component" value="Chromosome"/>
</dbReference>
<dbReference type="KEGG" id="faf:OE104_04100"/>
<protein>
    <submittedName>
        <fullName evidence="1">DUF309 domain-containing protein</fullName>
    </submittedName>
</protein>
<dbReference type="RefSeq" id="WP_275418305.1">
    <property type="nucleotide sequence ID" value="NZ_CP106878.1"/>
</dbReference>